<dbReference type="EMBL" id="CP080034">
    <property type="protein sequence ID" value="QYC10571.1"/>
    <property type="molecule type" value="Genomic_DNA"/>
</dbReference>
<organism evidence="1 2">
    <name type="scientific">Brevundimonas nasdae</name>
    <dbReference type="NCBI Taxonomy" id="172043"/>
    <lineage>
        <taxon>Bacteria</taxon>
        <taxon>Pseudomonadati</taxon>
        <taxon>Pseudomonadota</taxon>
        <taxon>Alphaproteobacteria</taxon>
        <taxon>Caulobacterales</taxon>
        <taxon>Caulobacteraceae</taxon>
        <taxon>Brevundimonas</taxon>
    </lineage>
</organism>
<name>A0ABX8TH60_9CAUL</name>
<dbReference type="Proteomes" id="UP000824334">
    <property type="component" value="Chromosome"/>
</dbReference>
<proteinExistence type="predicted"/>
<evidence type="ECO:0008006" key="3">
    <source>
        <dbReference type="Google" id="ProtNLM"/>
    </source>
</evidence>
<keyword evidence="2" id="KW-1185">Reference proteome</keyword>
<gene>
    <name evidence="1" type="ORF">KWG56_00665</name>
</gene>
<evidence type="ECO:0000313" key="2">
    <source>
        <dbReference type="Proteomes" id="UP000824334"/>
    </source>
</evidence>
<reference evidence="1 2" key="1">
    <citation type="submission" date="2021-07" db="EMBL/GenBank/DDBJ databases">
        <title>Isolation and characterization of bacteria from a gold mining with a capacity of golden bioaccumulation.</title>
        <authorList>
            <person name="Yang X.J."/>
        </authorList>
    </citation>
    <scope>NUCLEOTIDE SEQUENCE [LARGE SCALE GENOMIC DNA]</scope>
    <source>
        <strain evidence="1 2">Au29</strain>
    </source>
</reference>
<protein>
    <recommendedName>
        <fullName evidence="3">GpW protein</fullName>
    </recommendedName>
</protein>
<evidence type="ECO:0000313" key="1">
    <source>
        <dbReference type="EMBL" id="QYC10571.1"/>
    </source>
</evidence>
<dbReference type="RefSeq" id="WP_219353323.1">
    <property type="nucleotide sequence ID" value="NZ_CP080034.1"/>
</dbReference>
<sequence>MTDYSAEIAALYAALANDTLRVKVGDKDTTFHTAEEIEKRIAILTRAQAASGVTGLRRYGATVATFGDD</sequence>
<dbReference type="GeneID" id="94373756"/>
<accession>A0ABX8TH60</accession>